<name>A0A0B4D3L2_9FLAO</name>
<dbReference type="STRING" id="363331.RM51_09245"/>
<accession>A0A0B4D3L2</accession>
<organism evidence="1 2">
    <name type="scientific">Chryseobacterium taiwanense</name>
    <dbReference type="NCBI Taxonomy" id="363331"/>
    <lineage>
        <taxon>Bacteria</taxon>
        <taxon>Pseudomonadati</taxon>
        <taxon>Bacteroidota</taxon>
        <taxon>Flavobacteriia</taxon>
        <taxon>Flavobacteriales</taxon>
        <taxon>Weeksellaceae</taxon>
        <taxon>Chryseobacterium group</taxon>
        <taxon>Chryseobacterium</taxon>
    </lineage>
</organism>
<evidence type="ECO:0000313" key="2">
    <source>
        <dbReference type="Proteomes" id="UP000031167"/>
    </source>
</evidence>
<proteinExistence type="predicted"/>
<comment type="caution">
    <text evidence="1">The sequence shown here is derived from an EMBL/GenBank/DDBJ whole genome shotgun (WGS) entry which is preliminary data.</text>
</comment>
<gene>
    <name evidence="1" type="ORF">RM51_09245</name>
</gene>
<keyword evidence="2" id="KW-1185">Reference proteome</keyword>
<reference evidence="1 2" key="1">
    <citation type="submission" date="2014-12" db="EMBL/GenBank/DDBJ databases">
        <title>Genome sequencing of Chryseobacterium taiwanense TPW19.</title>
        <authorList>
            <person name="Tan P.W."/>
            <person name="Chan K.-G."/>
        </authorList>
    </citation>
    <scope>NUCLEOTIDE SEQUENCE [LARGE SCALE GENOMIC DNA]</scope>
    <source>
        <strain evidence="1 2">TPW19</strain>
    </source>
</reference>
<sequence length="76" mass="8833">MMNATAEILKTKIESFSPETLEAFAKMVESFEVNSKPAIPQFQLDEVLYRIQFHNENPMTKLDFYENISELKKNCA</sequence>
<dbReference type="AlphaFoldDB" id="A0A0B4D3L2"/>
<dbReference type="EMBL" id="JWTA01000006">
    <property type="protein sequence ID" value="KIC63222.1"/>
    <property type="molecule type" value="Genomic_DNA"/>
</dbReference>
<dbReference type="Proteomes" id="UP000031167">
    <property type="component" value="Unassembled WGS sequence"/>
</dbReference>
<dbReference type="OrthoDB" id="1264612at2"/>
<evidence type="ECO:0000313" key="1">
    <source>
        <dbReference type="EMBL" id="KIC63222.1"/>
    </source>
</evidence>
<protein>
    <submittedName>
        <fullName evidence="1">Uncharacterized protein</fullName>
    </submittedName>
</protein>